<dbReference type="AlphaFoldDB" id="A0A1G9SDY8"/>
<dbReference type="GO" id="GO:0046872">
    <property type="term" value="F:metal ion binding"/>
    <property type="evidence" value="ECO:0007669"/>
    <property type="project" value="UniProtKB-KW"/>
</dbReference>
<dbReference type="Gene3D" id="3.30.70.270">
    <property type="match status" value="1"/>
</dbReference>
<evidence type="ECO:0000256" key="5">
    <source>
        <dbReference type="ARBA" id="ARBA00034247"/>
    </source>
</evidence>
<dbReference type="SUPFAM" id="SSF55073">
    <property type="entry name" value="Nucleotide cyclase"/>
    <property type="match status" value="1"/>
</dbReference>
<dbReference type="EC" id="2.7.7.65" evidence="2"/>
<proteinExistence type="inferred from homology"/>
<dbReference type="InterPro" id="IPR050469">
    <property type="entry name" value="Diguanylate_Cyclase"/>
</dbReference>
<dbReference type="PANTHER" id="PTHR45138:SF9">
    <property type="entry name" value="DIGUANYLATE CYCLASE DGCM-RELATED"/>
    <property type="match status" value="1"/>
</dbReference>
<keyword evidence="3" id="KW-0479">Metal-binding</keyword>
<feature type="coiled-coil region" evidence="6">
    <location>
        <begin position="175"/>
        <end position="209"/>
    </location>
</feature>
<evidence type="ECO:0000313" key="8">
    <source>
        <dbReference type="EMBL" id="SDM33527.1"/>
    </source>
</evidence>
<evidence type="ECO:0000256" key="3">
    <source>
        <dbReference type="ARBA" id="ARBA00022723"/>
    </source>
</evidence>
<reference evidence="9" key="1">
    <citation type="submission" date="2016-10" db="EMBL/GenBank/DDBJ databases">
        <authorList>
            <person name="Varghese N."/>
            <person name="Submissions S."/>
        </authorList>
    </citation>
    <scope>NUCLEOTIDE SEQUENCE [LARGE SCALE GENOMIC DNA]</scope>
    <source>
        <strain evidence="9">EPL6</strain>
    </source>
</reference>
<evidence type="ECO:0000256" key="6">
    <source>
        <dbReference type="SAM" id="Coils"/>
    </source>
</evidence>
<dbReference type="InterPro" id="IPR012827">
    <property type="entry name" value="Hemerythrin_metal-bd"/>
</dbReference>
<dbReference type="GO" id="GO:0043709">
    <property type="term" value="P:cell adhesion involved in single-species biofilm formation"/>
    <property type="evidence" value="ECO:0007669"/>
    <property type="project" value="TreeGrafter"/>
</dbReference>
<accession>A0A1G9SDY8</accession>
<dbReference type="RefSeq" id="WP_091569078.1">
    <property type="nucleotide sequence ID" value="NZ_FNHP01000004.1"/>
</dbReference>
<evidence type="ECO:0000313" key="9">
    <source>
        <dbReference type="Proteomes" id="UP000198552"/>
    </source>
</evidence>
<dbReference type="SUPFAM" id="SSF47188">
    <property type="entry name" value="Hemerythrin-like"/>
    <property type="match status" value="1"/>
</dbReference>
<dbReference type="FunFam" id="3.30.70.270:FF:000001">
    <property type="entry name" value="Diguanylate cyclase domain protein"/>
    <property type="match status" value="1"/>
</dbReference>
<dbReference type="Pfam" id="PF00990">
    <property type="entry name" value="GGDEF"/>
    <property type="match status" value="1"/>
</dbReference>
<evidence type="ECO:0000256" key="4">
    <source>
        <dbReference type="ARBA" id="ARBA00023004"/>
    </source>
</evidence>
<dbReference type="InterPro" id="IPR035938">
    <property type="entry name" value="Hemerythrin-like_sf"/>
</dbReference>
<dbReference type="InterPro" id="IPR043128">
    <property type="entry name" value="Rev_trsase/Diguanyl_cyclase"/>
</dbReference>
<dbReference type="OrthoDB" id="9813903at2"/>
<dbReference type="STRING" id="1527607.SAMN05428957_104291"/>
<dbReference type="InterPro" id="IPR000160">
    <property type="entry name" value="GGDEF_dom"/>
</dbReference>
<comment type="catalytic activity">
    <reaction evidence="5">
        <text>2 GTP = 3',3'-c-di-GMP + 2 diphosphate</text>
        <dbReference type="Rhea" id="RHEA:24898"/>
        <dbReference type="ChEBI" id="CHEBI:33019"/>
        <dbReference type="ChEBI" id="CHEBI:37565"/>
        <dbReference type="ChEBI" id="CHEBI:58805"/>
        <dbReference type="EC" id="2.7.7.65"/>
    </reaction>
</comment>
<dbReference type="EMBL" id="FNHP01000004">
    <property type="protein sequence ID" value="SDM33527.1"/>
    <property type="molecule type" value="Genomic_DNA"/>
</dbReference>
<dbReference type="Gene3D" id="1.20.120.50">
    <property type="entry name" value="Hemerythrin-like"/>
    <property type="match status" value="1"/>
</dbReference>
<dbReference type="GO" id="GO:0052621">
    <property type="term" value="F:diguanylate cyclase activity"/>
    <property type="evidence" value="ECO:0007669"/>
    <property type="project" value="UniProtKB-EC"/>
</dbReference>
<protein>
    <recommendedName>
        <fullName evidence="2">diguanylate cyclase</fullName>
        <ecNumber evidence="2">2.7.7.65</ecNumber>
    </recommendedName>
</protein>
<dbReference type="CDD" id="cd12107">
    <property type="entry name" value="Hemerythrin"/>
    <property type="match status" value="1"/>
</dbReference>
<dbReference type="CDD" id="cd01949">
    <property type="entry name" value="GGDEF"/>
    <property type="match status" value="1"/>
</dbReference>
<keyword evidence="9" id="KW-1185">Reference proteome</keyword>
<dbReference type="InterPro" id="IPR029787">
    <property type="entry name" value="Nucleotide_cyclase"/>
</dbReference>
<name>A0A1G9SDY8_9BURK</name>
<dbReference type="PROSITE" id="PS50887">
    <property type="entry name" value="GGDEF"/>
    <property type="match status" value="1"/>
</dbReference>
<dbReference type="PANTHER" id="PTHR45138">
    <property type="entry name" value="REGULATORY COMPONENTS OF SENSORY TRANSDUCTION SYSTEM"/>
    <property type="match status" value="1"/>
</dbReference>
<dbReference type="GO" id="GO:1902201">
    <property type="term" value="P:negative regulation of bacterial-type flagellum-dependent cell motility"/>
    <property type="evidence" value="ECO:0007669"/>
    <property type="project" value="TreeGrafter"/>
</dbReference>
<dbReference type="SMART" id="SM00267">
    <property type="entry name" value="GGDEF"/>
    <property type="match status" value="1"/>
</dbReference>
<evidence type="ECO:0000256" key="2">
    <source>
        <dbReference type="ARBA" id="ARBA00012528"/>
    </source>
</evidence>
<dbReference type="Pfam" id="PF01814">
    <property type="entry name" value="Hemerythrin"/>
    <property type="match status" value="1"/>
</dbReference>
<dbReference type="GO" id="GO:0005886">
    <property type="term" value="C:plasma membrane"/>
    <property type="evidence" value="ECO:0007669"/>
    <property type="project" value="TreeGrafter"/>
</dbReference>
<feature type="domain" description="GGDEF" evidence="7">
    <location>
        <begin position="237"/>
        <end position="378"/>
    </location>
</feature>
<keyword evidence="4" id="KW-0408">Iron</keyword>
<organism evidence="8 9">
    <name type="scientific">Oryzisolibacter propanilivorax</name>
    <dbReference type="NCBI Taxonomy" id="1527607"/>
    <lineage>
        <taxon>Bacteria</taxon>
        <taxon>Pseudomonadati</taxon>
        <taxon>Pseudomonadota</taxon>
        <taxon>Betaproteobacteria</taxon>
        <taxon>Burkholderiales</taxon>
        <taxon>Comamonadaceae</taxon>
        <taxon>Oryzisolibacter</taxon>
    </lineage>
</organism>
<dbReference type="InterPro" id="IPR012312">
    <property type="entry name" value="Hemerythrin-like"/>
</dbReference>
<evidence type="ECO:0000259" key="7">
    <source>
        <dbReference type="PROSITE" id="PS50887"/>
    </source>
</evidence>
<dbReference type="Proteomes" id="UP000198552">
    <property type="component" value="Unassembled WGS sequence"/>
</dbReference>
<comment type="similarity">
    <text evidence="1">Belongs to the hemerythrin family.</text>
</comment>
<keyword evidence="6" id="KW-0175">Coiled coil</keyword>
<sequence length="378" mass="41069">MEPSFVWDDSYLTHLGDVDEQHRALIALFDELSRALFQGAGADDGPAHAIYQRLLAYTQYHFHEEEELMRRAGLDERHVQAHCALHQQFVEQIRLLWSQRRHMQDQAATLAGFLTSWLGLHILGIDQAMARQIAAIEAGTAAAEAFEHEREGHDQGTQALLRMIGRLYGVLSAQNAQLARANQTLEERVAQRTAELQQANERLRVASRTDALLGIANRASFNERLEQACALARRGRRPLALVMLDVDHFKRYNDHYGHLQGDACLQAVAHAVRGCLRRDSDLVARYGGEELAAILPDTDAAGALAVGQAMVQAVRALARPHAASPGAPHVTVSAGVCADVPPADAPGASGSAALVARADAALYRAKAAGRDRCLGEGG</sequence>
<evidence type="ECO:0000256" key="1">
    <source>
        <dbReference type="ARBA" id="ARBA00010587"/>
    </source>
</evidence>
<dbReference type="NCBIfam" id="TIGR02481">
    <property type="entry name" value="hemeryth_dom"/>
    <property type="match status" value="1"/>
</dbReference>
<gene>
    <name evidence="8" type="ORF">SAMN05428957_104291</name>
</gene>
<dbReference type="NCBIfam" id="TIGR00254">
    <property type="entry name" value="GGDEF"/>
    <property type="match status" value="1"/>
</dbReference>